<keyword evidence="1" id="KW-0472">Membrane</keyword>
<feature type="transmembrane region" description="Helical" evidence="1">
    <location>
        <begin position="6"/>
        <end position="24"/>
    </location>
</feature>
<dbReference type="Proteomes" id="UP000014065">
    <property type="component" value="Unassembled WGS sequence"/>
</dbReference>
<name>S2DYW7_9ARCH</name>
<proteinExistence type="predicted"/>
<dbReference type="AlphaFoldDB" id="S2DYW7"/>
<evidence type="ECO:0000256" key="1">
    <source>
        <dbReference type="SAM" id="Phobius"/>
    </source>
</evidence>
<protein>
    <submittedName>
        <fullName evidence="2">Uncharacterized protein</fullName>
    </submittedName>
</protein>
<comment type="caution">
    <text evidence="2">The sequence shown here is derived from an EMBL/GenBank/DDBJ whole genome shotgun (WGS) entry which is preliminary data.</text>
</comment>
<reference evidence="2 3" key="1">
    <citation type="journal article" date="2012" name="J. Bacteriol.">
        <title>Genome Sequence of "Candidatus Nitrosoarchaeum limnia" BG20, a Low-Salinity Ammonia-Oxidizing Archaeon from the San Francisco Bay Estuary.</title>
        <authorList>
            <person name="Mosier A.C."/>
            <person name="Allen E.E."/>
            <person name="Kim M."/>
            <person name="Ferriera S."/>
            <person name="Francis C.A."/>
        </authorList>
    </citation>
    <scope>NUCLEOTIDE SEQUENCE [LARGE SCALE GENOMIC DNA]</scope>
    <source>
        <strain evidence="2 3">BG20</strain>
    </source>
</reference>
<sequence length="36" mass="4236">MDSFVWYSLLLVTMIESLYILEMFEKYSKSCGSSSF</sequence>
<evidence type="ECO:0000313" key="3">
    <source>
        <dbReference type="Proteomes" id="UP000014065"/>
    </source>
</evidence>
<keyword evidence="1" id="KW-1133">Transmembrane helix</keyword>
<keyword evidence="1" id="KW-0812">Transmembrane</keyword>
<organism evidence="2 3">
    <name type="scientific">Candidatus Nitrosarchaeum limnium BG20</name>
    <dbReference type="NCBI Taxonomy" id="859192"/>
    <lineage>
        <taxon>Archaea</taxon>
        <taxon>Nitrososphaerota</taxon>
        <taxon>Nitrososphaeria</taxon>
        <taxon>Nitrosopumilales</taxon>
        <taxon>Nitrosopumilaceae</taxon>
        <taxon>Nitrosarchaeum</taxon>
    </lineage>
</organism>
<keyword evidence="3" id="KW-1185">Reference proteome</keyword>
<accession>S2DYW7</accession>
<gene>
    <name evidence="2" type="ORF">BG20_I2191</name>
</gene>
<feature type="non-terminal residue" evidence="2">
    <location>
        <position position="36"/>
    </location>
</feature>
<dbReference type="EMBL" id="AHJG01000317">
    <property type="protein sequence ID" value="EPA04365.1"/>
    <property type="molecule type" value="Genomic_DNA"/>
</dbReference>
<evidence type="ECO:0000313" key="2">
    <source>
        <dbReference type="EMBL" id="EPA04365.1"/>
    </source>
</evidence>